<gene>
    <name evidence="4" type="ORF">D0Y65_043559</name>
    <name evidence="3" type="ORF">glysoja_039738</name>
</gene>
<accession>A0A0B2RPX6</accession>
<feature type="compositionally biased region" description="Basic and acidic residues" evidence="1">
    <location>
        <begin position="105"/>
        <end position="114"/>
    </location>
</feature>
<feature type="transmembrane region" description="Helical" evidence="2">
    <location>
        <begin position="140"/>
        <end position="158"/>
    </location>
</feature>
<dbReference type="GO" id="GO:0009507">
    <property type="term" value="C:chloroplast"/>
    <property type="evidence" value="ECO:0007669"/>
    <property type="project" value="TreeGrafter"/>
</dbReference>
<protein>
    <submittedName>
        <fullName evidence="3">Uncharacterized protein</fullName>
    </submittedName>
</protein>
<dbReference type="EMBL" id="QZWG01000016">
    <property type="protein sequence ID" value="RZB60843.1"/>
    <property type="molecule type" value="Genomic_DNA"/>
</dbReference>
<evidence type="ECO:0000256" key="2">
    <source>
        <dbReference type="SAM" id="Phobius"/>
    </source>
</evidence>
<keyword evidence="2" id="KW-0812">Transmembrane</keyword>
<evidence type="ECO:0000313" key="3">
    <source>
        <dbReference type="EMBL" id="KHN34288.1"/>
    </source>
</evidence>
<evidence type="ECO:0000313" key="5">
    <source>
        <dbReference type="Proteomes" id="UP000289340"/>
    </source>
</evidence>
<dbReference type="Gramene" id="XM_028350898.1">
    <property type="protein sequence ID" value="XP_028206699.1"/>
    <property type="gene ID" value="LOC114390199"/>
</dbReference>
<reference evidence="3" key="1">
    <citation type="submission" date="2014-07" db="EMBL/GenBank/DDBJ databases">
        <title>Identification of a novel salt tolerance gene in wild soybean by whole-genome sequencing.</title>
        <authorList>
            <person name="Lam H.-M."/>
            <person name="Qi X."/>
            <person name="Li M.-W."/>
            <person name="Liu X."/>
            <person name="Xie M."/>
            <person name="Ni M."/>
            <person name="Xu X."/>
        </authorList>
    </citation>
    <scope>NUCLEOTIDE SEQUENCE [LARGE SCALE GENOMIC DNA]</scope>
    <source>
        <tissue evidence="3">Root</tissue>
    </source>
</reference>
<keyword evidence="5" id="KW-1185">Reference proteome</keyword>
<dbReference type="Proteomes" id="UP000289340">
    <property type="component" value="Chromosome 16"/>
</dbReference>
<organism evidence="3">
    <name type="scientific">Glycine soja</name>
    <name type="common">Wild soybean</name>
    <dbReference type="NCBI Taxonomy" id="3848"/>
    <lineage>
        <taxon>Eukaryota</taxon>
        <taxon>Viridiplantae</taxon>
        <taxon>Streptophyta</taxon>
        <taxon>Embryophyta</taxon>
        <taxon>Tracheophyta</taxon>
        <taxon>Spermatophyta</taxon>
        <taxon>Magnoliopsida</taxon>
        <taxon>eudicotyledons</taxon>
        <taxon>Gunneridae</taxon>
        <taxon>Pentapetalae</taxon>
        <taxon>rosids</taxon>
        <taxon>fabids</taxon>
        <taxon>Fabales</taxon>
        <taxon>Fabaceae</taxon>
        <taxon>Papilionoideae</taxon>
        <taxon>50 kb inversion clade</taxon>
        <taxon>NPAAA clade</taxon>
        <taxon>indigoferoid/millettioid clade</taxon>
        <taxon>Phaseoleae</taxon>
        <taxon>Glycine</taxon>
        <taxon>Glycine subgen. Soja</taxon>
    </lineage>
</organism>
<dbReference type="Proteomes" id="UP000053555">
    <property type="component" value="Unassembled WGS sequence"/>
</dbReference>
<sequence length="179" mass="20306">METFSISRNSSSLIILTRPSTRHKPIFLPQRHGSLTFNTIRCTTTDNNNNNTSNNNTTNDDANSVQVQAPMATPTNPVEISFRRRSRRQAKRLRENDGMQSTTKGRVETPPKKWEDMSLSEKAVELYVGEKGALFWLNKFAYASIFIMIGGWIVFRFVGPAFNLYQLDGPLLSPSDVFK</sequence>
<dbReference type="AlphaFoldDB" id="A0A0B2RPX6"/>
<proteinExistence type="predicted"/>
<keyword evidence="2" id="KW-0472">Membrane</keyword>
<evidence type="ECO:0000256" key="1">
    <source>
        <dbReference type="SAM" id="MobiDB-lite"/>
    </source>
</evidence>
<reference evidence="4 5" key="2">
    <citation type="submission" date="2018-09" db="EMBL/GenBank/DDBJ databases">
        <title>A high-quality reference genome of wild soybean provides a powerful tool to mine soybean genomes.</title>
        <authorList>
            <person name="Xie M."/>
            <person name="Chung C.Y.L."/>
            <person name="Li M.-W."/>
            <person name="Wong F.-L."/>
            <person name="Chan T.-F."/>
            <person name="Lam H.-M."/>
        </authorList>
    </citation>
    <scope>NUCLEOTIDE SEQUENCE [LARGE SCALE GENOMIC DNA]</scope>
    <source>
        <strain evidence="5">cv. W05</strain>
        <tissue evidence="4">Hypocotyl of etiolated seedlings</tissue>
    </source>
</reference>
<feature type="region of interest" description="Disordered" evidence="1">
    <location>
        <begin position="85"/>
        <end position="114"/>
    </location>
</feature>
<dbReference type="PANTHER" id="PTHR36347">
    <property type="entry name" value="EXPRESSED PROTEIN"/>
    <property type="match status" value="1"/>
</dbReference>
<name>A0A0B2RPX6_GLYSO</name>
<dbReference type="EMBL" id="KN649046">
    <property type="protein sequence ID" value="KHN34288.1"/>
    <property type="molecule type" value="Genomic_DNA"/>
</dbReference>
<dbReference type="PANTHER" id="PTHR36347:SF1">
    <property type="entry name" value="EXPRESSED PROTEIN"/>
    <property type="match status" value="1"/>
</dbReference>
<keyword evidence="2" id="KW-1133">Transmembrane helix</keyword>
<evidence type="ECO:0000313" key="4">
    <source>
        <dbReference type="EMBL" id="RZB60843.1"/>
    </source>
</evidence>